<sequence length="260" mass="25742">MDLGLTGRTFVVTAASSGLGRASAAALVAEGARVVVVARRGAVLADVVDELGTGAPAADGPVAVALTADVADPGTGPAAAALALETFGRLDGALVSVGGPPAGSVRGTTAEQWRSAFDSVFLAALGVSEAVLAAGTAPDLALAWVLSTSVKSPVGGLAASNGLRPGLGLLVKQLADEVGPDGHRVVGLMPGRVDTERVQHLDGLADDPAAARRASEAGIPLRRYGRPEEFGRVAAFVLSPAASYLTGCVVPVEGGALRSL</sequence>
<dbReference type="InterPro" id="IPR002347">
    <property type="entry name" value="SDR_fam"/>
</dbReference>
<proteinExistence type="inferred from homology"/>
<dbReference type="SUPFAM" id="SSF51735">
    <property type="entry name" value="NAD(P)-binding Rossmann-fold domains"/>
    <property type="match status" value="1"/>
</dbReference>
<dbReference type="PANTHER" id="PTHR43943">
    <property type="entry name" value="DEHYDROGENASE/REDUCTASE (SDR FAMILY) MEMBER 4"/>
    <property type="match status" value="1"/>
</dbReference>
<dbReference type="InterPro" id="IPR036291">
    <property type="entry name" value="NAD(P)-bd_dom_sf"/>
</dbReference>
<keyword evidence="4" id="KW-1185">Reference proteome</keyword>
<evidence type="ECO:0000256" key="1">
    <source>
        <dbReference type="ARBA" id="ARBA00006484"/>
    </source>
</evidence>
<accession>A0ABS4ZBQ5</accession>
<dbReference type="PRINTS" id="PR00081">
    <property type="entry name" value="GDHRDH"/>
</dbReference>
<dbReference type="Gene3D" id="3.40.50.720">
    <property type="entry name" value="NAD(P)-binding Rossmann-like Domain"/>
    <property type="match status" value="1"/>
</dbReference>
<dbReference type="Proteomes" id="UP000758168">
    <property type="component" value="Unassembled WGS sequence"/>
</dbReference>
<dbReference type="EC" id="1.1.1.100" evidence="3"/>
<keyword evidence="2 3" id="KW-0560">Oxidoreductase</keyword>
<evidence type="ECO:0000313" key="3">
    <source>
        <dbReference type="EMBL" id="MBP2418486.1"/>
    </source>
</evidence>
<evidence type="ECO:0000313" key="4">
    <source>
        <dbReference type="Proteomes" id="UP000758168"/>
    </source>
</evidence>
<dbReference type="RefSeq" id="WP_210058004.1">
    <property type="nucleotide sequence ID" value="NZ_BAAAMH010000024.1"/>
</dbReference>
<dbReference type="Pfam" id="PF13561">
    <property type="entry name" value="adh_short_C2"/>
    <property type="match status" value="1"/>
</dbReference>
<protein>
    <submittedName>
        <fullName evidence="3">3-oxoacyl-[acyl-carrier protein] reductase</fullName>
        <ecNumber evidence="3">1.1.1.100</ecNumber>
    </submittedName>
</protein>
<evidence type="ECO:0000256" key="2">
    <source>
        <dbReference type="ARBA" id="ARBA00023002"/>
    </source>
</evidence>
<comment type="similarity">
    <text evidence="1">Belongs to the short-chain dehydrogenases/reductases (SDR) family.</text>
</comment>
<reference evidence="3 4" key="1">
    <citation type="submission" date="2021-03" db="EMBL/GenBank/DDBJ databases">
        <title>Sequencing the genomes of 1000 actinobacteria strains.</title>
        <authorList>
            <person name="Klenk H.-P."/>
        </authorList>
    </citation>
    <scope>NUCLEOTIDE SEQUENCE [LARGE SCALE GENOMIC DNA]</scope>
    <source>
        <strain evidence="3 4">DSM 12936</strain>
    </source>
</reference>
<gene>
    <name evidence="3" type="ORF">JOF54_003408</name>
</gene>
<dbReference type="GO" id="GO:0004316">
    <property type="term" value="F:3-oxoacyl-[acyl-carrier-protein] reductase (NADPH) activity"/>
    <property type="evidence" value="ECO:0007669"/>
    <property type="project" value="UniProtKB-EC"/>
</dbReference>
<comment type="caution">
    <text evidence="3">The sequence shown here is derived from an EMBL/GenBank/DDBJ whole genome shotgun (WGS) entry which is preliminary data.</text>
</comment>
<dbReference type="PANTHER" id="PTHR43943:SF17">
    <property type="entry name" value="3-PHENYLPROPIONATE-DIHYDRODIOL_CINNAMIC ACID-DIHYDRODIOL DEHYDROGENASE"/>
    <property type="match status" value="1"/>
</dbReference>
<dbReference type="EMBL" id="JAGIOB010000001">
    <property type="protein sequence ID" value="MBP2418486.1"/>
    <property type="molecule type" value="Genomic_DNA"/>
</dbReference>
<name>A0ABS4ZBQ5_9ACTN</name>
<organism evidence="3 4">
    <name type="scientific">Microlunatus capsulatus</name>
    <dbReference type="NCBI Taxonomy" id="99117"/>
    <lineage>
        <taxon>Bacteria</taxon>
        <taxon>Bacillati</taxon>
        <taxon>Actinomycetota</taxon>
        <taxon>Actinomycetes</taxon>
        <taxon>Propionibacteriales</taxon>
        <taxon>Propionibacteriaceae</taxon>
        <taxon>Microlunatus</taxon>
    </lineage>
</organism>